<organism evidence="1 2">
    <name type="scientific">Cladophialophora chaetospira</name>
    <dbReference type="NCBI Taxonomy" id="386627"/>
    <lineage>
        <taxon>Eukaryota</taxon>
        <taxon>Fungi</taxon>
        <taxon>Dikarya</taxon>
        <taxon>Ascomycota</taxon>
        <taxon>Pezizomycotina</taxon>
        <taxon>Eurotiomycetes</taxon>
        <taxon>Chaetothyriomycetidae</taxon>
        <taxon>Chaetothyriales</taxon>
        <taxon>Herpotrichiellaceae</taxon>
        <taxon>Cladophialophora</taxon>
    </lineage>
</organism>
<accession>A0AA39CQ65</accession>
<dbReference type="PANTHER" id="PTHR35020">
    <property type="entry name" value="N-ACETYLGLUCOSAMINE-INDUCED PROTEIN 1"/>
    <property type="match status" value="1"/>
</dbReference>
<dbReference type="GO" id="GO:0006044">
    <property type="term" value="P:N-acetylglucosamine metabolic process"/>
    <property type="evidence" value="ECO:0007669"/>
    <property type="project" value="TreeGrafter"/>
</dbReference>
<gene>
    <name evidence="1" type="ORF">H2200_000276</name>
</gene>
<dbReference type="InterPro" id="IPR022036">
    <property type="entry name" value="DUF3605"/>
</dbReference>
<comment type="caution">
    <text evidence="1">The sequence shown here is derived from an EMBL/GenBank/DDBJ whole genome shotgun (WGS) entry which is preliminary data.</text>
</comment>
<dbReference type="GO" id="GO:0005737">
    <property type="term" value="C:cytoplasm"/>
    <property type="evidence" value="ECO:0007669"/>
    <property type="project" value="TreeGrafter"/>
</dbReference>
<evidence type="ECO:0000313" key="1">
    <source>
        <dbReference type="EMBL" id="KAJ9616557.1"/>
    </source>
</evidence>
<protein>
    <recommendedName>
        <fullName evidence="3">N-acetylglucosamine-induced protein 1</fullName>
    </recommendedName>
</protein>
<proteinExistence type="predicted"/>
<dbReference type="EMBL" id="JAPDRK010000001">
    <property type="protein sequence ID" value="KAJ9616557.1"/>
    <property type="molecule type" value="Genomic_DNA"/>
</dbReference>
<name>A0AA39CQ65_9EURO</name>
<evidence type="ECO:0000313" key="2">
    <source>
        <dbReference type="Proteomes" id="UP001172673"/>
    </source>
</evidence>
<dbReference type="Pfam" id="PF12239">
    <property type="entry name" value="DUF3605"/>
    <property type="match status" value="1"/>
</dbReference>
<sequence length="248" mass="28985">MPHSVHPTPRGNTPELSINENVSILWWNANQPREIWTEECPAYLLGQSEKNVGILTKTDDEFTRFDWTKCQELVKAHNIHHFQRCPSQLRGYLQYIHHLKKTFGSVLSYIQHERLQWEAVTPSGDVPFSNPSDFKTLYNDWPYFIDEKIVHLVVWTKFLIDEDPETGDVLPEATDQIEAFIDRTFCEGETGKTIPRERIVWFKNWKSLKSVHALEHFHVMLYNPPGGLLDAVTHGDRPTCESWMPDRD</sequence>
<evidence type="ECO:0008006" key="3">
    <source>
        <dbReference type="Google" id="ProtNLM"/>
    </source>
</evidence>
<dbReference type="PANTHER" id="PTHR35020:SF4">
    <property type="entry name" value="N-ACETYLGLUCOSAMINE-INDUCED PROTEIN 1"/>
    <property type="match status" value="1"/>
</dbReference>
<dbReference type="Proteomes" id="UP001172673">
    <property type="component" value="Unassembled WGS sequence"/>
</dbReference>
<dbReference type="AlphaFoldDB" id="A0AA39CQ65"/>
<reference evidence="1" key="1">
    <citation type="submission" date="2022-10" db="EMBL/GenBank/DDBJ databases">
        <title>Culturing micro-colonial fungi from biological soil crusts in the Mojave desert and describing Neophaeococcomyces mojavensis, and introducing the new genera and species Taxawa tesnikishii.</title>
        <authorList>
            <person name="Kurbessoian T."/>
            <person name="Stajich J.E."/>
        </authorList>
    </citation>
    <scope>NUCLEOTIDE SEQUENCE</scope>
    <source>
        <strain evidence="1">TK_41</strain>
    </source>
</reference>
<keyword evidence="2" id="KW-1185">Reference proteome</keyword>